<dbReference type="OrthoDB" id="6127299at2759"/>
<gene>
    <name evidence="4" type="ORF">MEDL_32360</name>
</gene>
<evidence type="ECO:0000313" key="5">
    <source>
        <dbReference type="Proteomes" id="UP000683360"/>
    </source>
</evidence>
<evidence type="ECO:0000256" key="3">
    <source>
        <dbReference type="ARBA" id="ARBA00022840"/>
    </source>
</evidence>
<comment type="similarity">
    <text evidence="1">Belongs to the heat shock protein 70 family.</text>
</comment>
<evidence type="ECO:0000256" key="2">
    <source>
        <dbReference type="ARBA" id="ARBA00022741"/>
    </source>
</evidence>
<dbReference type="SUPFAM" id="SSF53067">
    <property type="entry name" value="Actin-like ATPase domain"/>
    <property type="match status" value="2"/>
</dbReference>
<dbReference type="PANTHER" id="PTHR14187:SF5">
    <property type="entry name" value="HEAT SHOCK 70 KDA PROTEIN 12A"/>
    <property type="match status" value="1"/>
</dbReference>
<keyword evidence="3" id="KW-0067">ATP-binding</keyword>
<organism evidence="4 5">
    <name type="scientific">Mytilus edulis</name>
    <name type="common">Blue mussel</name>
    <dbReference type="NCBI Taxonomy" id="6550"/>
    <lineage>
        <taxon>Eukaryota</taxon>
        <taxon>Metazoa</taxon>
        <taxon>Spiralia</taxon>
        <taxon>Lophotrochozoa</taxon>
        <taxon>Mollusca</taxon>
        <taxon>Bivalvia</taxon>
        <taxon>Autobranchia</taxon>
        <taxon>Pteriomorphia</taxon>
        <taxon>Mytilida</taxon>
        <taxon>Mytiloidea</taxon>
        <taxon>Mytilidae</taxon>
        <taxon>Mytilinae</taxon>
        <taxon>Mytilus</taxon>
    </lineage>
</organism>
<dbReference type="Pfam" id="PF00012">
    <property type="entry name" value="HSP70"/>
    <property type="match status" value="1"/>
</dbReference>
<dbReference type="GO" id="GO:0005524">
    <property type="term" value="F:ATP binding"/>
    <property type="evidence" value="ECO:0007669"/>
    <property type="project" value="UniProtKB-KW"/>
</dbReference>
<dbReference type="GO" id="GO:0140662">
    <property type="term" value="F:ATP-dependent protein folding chaperone"/>
    <property type="evidence" value="ECO:0007669"/>
    <property type="project" value="InterPro"/>
</dbReference>
<name>A0A8S3SD68_MYTED</name>
<reference evidence="4" key="1">
    <citation type="submission" date="2021-03" db="EMBL/GenBank/DDBJ databases">
        <authorList>
            <person name="Bekaert M."/>
        </authorList>
    </citation>
    <scope>NUCLEOTIDE SEQUENCE</scope>
</reference>
<keyword evidence="5" id="KW-1185">Reference proteome</keyword>
<dbReference type="PANTHER" id="PTHR14187">
    <property type="entry name" value="ALPHA KINASE/ELONGATION FACTOR 2 KINASE"/>
    <property type="match status" value="1"/>
</dbReference>
<evidence type="ECO:0000256" key="1">
    <source>
        <dbReference type="ARBA" id="ARBA00007381"/>
    </source>
</evidence>
<dbReference type="CDD" id="cd10229">
    <property type="entry name" value="ASKHA_NBD_HSP70_HSPA12"/>
    <property type="match status" value="1"/>
</dbReference>
<evidence type="ECO:0000313" key="4">
    <source>
        <dbReference type="EMBL" id="CAG2218767.1"/>
    </source>
</evidence>
<dbReference type="Gene3D" id="3.30.420.40">
    <property type="match status" value="2"/>
</dbReference>
<dbReference type="InterPro" id="IPR013126">
    <property type="entry name" value="Hsp_70_fam"/>
</dbReference>
<keyword evidence="2" id="KW-0547">Nucleotide-binding</keyword>
<dbReference type="EMBL" id="CAJPWZ010001609">
    <property type="protein sequence ID" value="CAG2218767.1"/>
    <property type="molecule type" value="Genomic_DNA"/>
</dbReference>
<accession>A0A8S3SD68</accession>
<sequence length="578" mass="64335">MAEKDGDYLLVAAIDFGTTYSGYAFSMRDTYKTEPLTIHANQAWNAGGKQLLSLKTPTCLLLNSNKEFDSFGYEAENKYAELVMDEEQDDYYFFHRFKMSLHNQKNVKGDMVLEDITGKPVPAIDVFALSIKALVNHLMDVLETRGTGVQSNEIKWILTVPAIWTDNSKQFMRESAEKAGIHKDHLSISLEPEAASIYCQHLPTEKLSGAESGFTMSKEGTKYMIVDLGGGTVDITVHEKLTGGGLTEISRATGGDCGGTSIDADFMQLLVKILGAPLIHLMKREQPDAFLDLIREFETVKRTITPSKQGKVNMAIPYATLDSLCKTHLKEDVSTAINASPYANSISLRGDKMRFDADLFKSLFDKTINNILTLLKEMFTREELESVELLLLVGGFSECALLQAAIKKMFTSRRVIVPEGSGLTVLKGAVLFGHNSEAIYSRKIRFSYGVRCRPIFNPEFYDQQHFIVVNGVARCESVFDIIIEKDTNVIRGTTVDKNYNSTIGKKTLTFVIFASDKKSPMYTDEDGCFKIGKATIEISNSSQSQNVEVEFMFGNTELSLHAVEKISGNRCQSSFDLI</sequence>
<dbReference type="InterPro" id="IPR043129">
    <property type="entry name" value="ATPase_NBD"/>
</dbReference>
<proteinExistence type="inferred from homology"/>
<dbReference type="AlphaFoldDB" id="A0A8S3SD68"/>
<comment type="caution">
    <text evidence="4">The sequence shown here is derived from an EMBL/GenBank/DDBJ whole genome shotgun (WGS) entry which is preliminary data.</text>
</comment>
<dbReference type="Gene3D" id="3.90.640.10">
    <property type="entry name" value="Actin, Chain A, domain 4"/>
    <property type="match status" value="1"/>
</dbReference>
<protein>
    <submittedName>
        <fullName evidence="4">Uncharacterized protein</fullName>
    </submittedName>
</protein>
<dbReference type="Proteomes" id="UP000683360">
    <property type="component" value="Unassembled WGS sequence"/>
</dbReference>